<comment type="subcellular location">
    <subcellularLocation>
        <location evidence="7">Cell membrane</location>
        <topology evidence="7">Multi-pass membrane protein</topology>
    </subcellularLocation>
</comment>
<dbReference type="PANTHER" id="PTHR30589">
    <property type="entry name" value="PROLIPOPROTEIN DIACYLGLYCERYL TRANSFERASE"/>
    <property type="match status" value="1"/>
</dbReference>
<feature type="transmembrane region" description="Helical" evidence="7">
    <location>
        <begin position="28"/>
        <end position="49"/>
    </location>
</feature>
<dbReference type="PANTHER" id="PTHR30589:SF0">
    <property type="entry name" value="PHOSPHATIDYLGLYCEROL--PROLIPOPROTEIN DIACYLGLYCERYL TRANSFERASE"/>
    <property type="match status" value="1"/>
</dbReference>
<dbReference type="GO" id="GO:0008961">
    <property type="term" value="F:phosphatidylglycerol-prolipoprotein diacylglyceryl transferase activity"/>
    <property type="evidence" value="ECO:0007669"/>
    <property type="project" value="UniProtKB-UniRule"/>
</dbReference>
<comment type="pathway">
    <text evidence="7">Protein modification; lipoprotein biosynthesis (diacylglyceryl transfer).</text>
</comment>
<dbReference type="GO" id="GO:0042158">
    <property type="term" value="P:lipoprotein biosynthetic process"/>
    <property type="evidence" value="ECO:0007669"/>
    <property type="project" value="UniProtKB-UniRule"/>
</dbReference>
<feature type="transmembrane region" description="Helical" evidence="7">
    <location>
        <begin position="300"/>
        <end position="319"/>
    </location>
</feature>
<keyword evidence="2 7" id="KW-1003">Cell membrane</keyword>
<keyword evidence="5 7" id="KW-1133">Transmembrane helix</keyword>
<evidence type="ECO:0000313" key="9">
    <source>
        <dbReference type="Proteomes" id="UP000256779"/>
    </source>
</evidence>
<evidence type="ECO:0000256" key="2">
    <source>
        <dbReference type="ARBA" id="ARBA00022475"/>
    </source>
</evidence>
<dbReference type="RefSeq" id="WP_115866863.1">
    <property type="nucleotide sequence ID" value="NZ_QREG01000003.1"/>
</dbReference>
<dbReference type="HAMAP" id="MF_01147">
    <property type="entry name" value="Lgt"/>
    <property type="match status" value="1"/>
</dbReference>
<dbReference type="AlphaFoldDB" id="A0A3D9L5W1"/>
<evidence type="ECO:0000256" key="6">
    <source>
        <dbReference type="ARBA" id="ARBA00023136"/>
    </source>
</evidence>
<gene>
    <name evidence="7" type="primary">lgt</name>
    <name evidence="8" type="ORF">C7460_10393</name>
</gene>
<evidence type="ECO:0000256" key="4">
    <source>
        <dbReference type="ARBA" id="ARBA00022692"/>
    </source>
</evidence>
<feature type="transmembrane region" description="Helical" evidence="7">
    <location>
        <begin position="339"/>
        <end position="358"/>
    </location>
</feature>
<comment type="similarity">
    <text evidence="1 7">Belongs to the Lgt family.</text>
</comment>
<keyword evidence="9" id="KW-1185">Reference proteome</keyword>
<protein>
    <recommendedName>
        <fullName evidence="7">Phosphatidylglycerol--prolipoprotein diacylglyceryl transferase</fullName>
        <ecNumber evidence="7">2.5.1.145</ecNumber>
    </recommendedName>
</protein>
<keyword evidence="8" id="KW-0449">Lipoprotein</keyword>
<organism evidence="8 9">
    <name type="scientific">Marinoscillum furvescens DSM 4134</name>
    <dbReference type="NCBI Taxonomy" id="1122208"/>
    <lineage>
        <taxon>Bacteria</taxon>
        <taxon>Pseudomonadati</taxon>
        <taxon>Bacteroidota</taxon>
        <taxon>Cytophagia</taxon>
        <taxon>Cytophagales</taxon>
        <taxon>Reichenbachiellaceae</taxon>
        <taxon>Marinoscillum</taxon>
    </lineage>
</organism>
<evidence type="ECO:0000313" key="8">
    <source>
        <dbReference type="EMBL" id="REE01577.1"/>
    </source>
</evidence>
<keyword evidence="6 7" id="KW-0472">Membrane</keyword>
<dbReference type="EMBL" id="QREG01000003">
    <property type="protein sequence ID" value="REE01577.1"/>
    <property type="molecule type" value="Genomic_DNA"/>
</dbReference>
<accession>A0A3D9L5W1</accession>
<dbReference type="GO" id="GO:0005886">
    <property type="term" value="C:plasma membrane"/>
    <property type="evidence" value="ECO:0007669"/>
    <property type="project" value="UniProtKB-SubCell"/>
</dbReference>
<feature type="binding site" evidence="7">
    <location>
        <position position="145"/>
    </location>
    <ligand>
        <name>a 1,2-diacyl-sn-glycero-3-phospho-(1'-sn-glycerol)</name>
        <dbReference type="ChEBI" id="CHEBI:64716"/>
    </ligand>
</feature>
<dbReference type="InterPro" id="IPR001640">
    <property type="entry name" value="Lgt"/>
</dbReference>
<evidence type="ECO:0000256" key="5">
    <source>
        <dbReference type="ARBA" id="ARBA00022989"/>
    </source>
</evidence>
<dbReference type="EC" id="2.5.1.145" evidence="7"/>
<feature type="transmembrane region" description="Helical" evidence="7">
    <location>
        <begin position="61"/>
        <end position="82"/>
    </location>
</feature>
<name>A0A3D9L5W1_MARFU</name>
<dbReference type="UniPathway" id="UPA00664"/>
<sequence>MEFLLNFLIWSPDPNMFVIPGLNHPVRWYGLLFAGGFIVSQQIMFWLFKQEGRPEKDVEKLTVYMVVATVLGARLGHCLFYNPGFYLTNPIEIIKIWEGGLASHGGAIGIILAIYFFSKKYPQYPMLWMLDRLVIVVALTGAMIRTGNFFNSEMEGTMTQSEMGVVYARFTEEVLKYDDRKIDEVVFEKGGDMVSNEAGKHPITAKILYNRGVELTDTDRRFFENQLRNALLSYEEVVQHIDFGKDQPLAYKFYTEDNRSVAEIYGLGISRHAAQLYEAGYCILLMLFFFWVWKNKRFTLPMGFNFALFMVLLWSLRFVDEFFKMSQEDFEEDLILNMGQTLSIPLALSGVVMLIIFFQKGKKTMSGDEFNKS</sequence>
<feature type="transmembrane region" description="Helical" evidence="7">
    <location>
        <begin position="94"/>
        <end position="117"/>
    </location>
</feature>
<dbReference type="Pfam" id="PF01790">
    <property type="entry name" value="LGT"/>
    <property type="match status" value="1"/>
</dbReference>
<evidence type="ECO:0000256" key="7">
    <source>
        <dbReference type="HAMAP-Rule" id="MF_01147"/>
    </source>
</evidence>
<feature type="transmembrane region" description="Helical" evidence="7">
    <location>
        <begin position="129"/>
        <end position="150"/>
    </location>
</feature>
<dbReference type="OrthoDB" id="871140at2"/>
<keyword evidence="3 7" id="KW-0808">Transferase</keyword>
<comment type="function">
    <text evidence="7">Catalyzes the transfer of the diacylglyceryl group from phosphatidylglycerol to the sulfhydryl group of the N-terminal cysteine of a prolipoprotein, the first step in the formation of mature lipoproteins.</text>
</comment>
<proteinExistence type="inferred from homology"/>
<feature type="transmembrane region" description="Helical" evidence="7">
    <location>
        <begin position="274"/>
        <end position="293"/>
    </location>
</feature>
<keyword evidence="4 7" id="KW-0812">Transmembrane</keyword>
<comment type="caution">
    <text evidence="8">The sequence shown here is derived from an EMBL/GenBank/DDBJ whole genome shotgun (WGS) entry which is preliminary data.</text>
</comment>
<comment type="catalytic activity">
    <reaction evidence="7">
        <text>L-cysteinyl-[prolipoprotein] + a 1,2-diacyl-sn-glycero-3-phospho-(1'-sn-glycerol) = an S-1,2-diacyl-sn-glyceryl-L-cysteinyl-[prolipoprotein] + sn-glycerol 1-phosphate + H(+)</text>
        <dbReference type="Rhea" id="RHEA:56712"/>
        <dbReference type="Rhea" id="RHEA-COMP:14679"/>
        <dbReference type="Rhea" id="RHEA-COMP:14680"/>
        <dbReference type="ChEBI" id="CHEBI:15378"/>
        <dbReference type="ChEBI" id="CHEBI:29950"/>
        <dbReference type="ChEBI" id="CHEBI:57685"/>
        <dbReference type="ChEBI" id="CHEBI:64716"/>
        <dbReference type="ChEBI" id="CHEBI:140658"/>
        <dbReference type="EC" id="2.5.1.145"/>
    </reaction>
</comment>
<evidence type="ECO:0000256" key="1">
    <source>
        <dbReference type="ARBA" id="ARBA00007150"/>
    </source>
</evidence>
<evidence type="ECO:0000256" key="3">
    <source>
        <dbReference type="ARBA" id="ARBA00022679"/>
    </source>
</evidence>
<dbReference type="PROSITE" id="PS01311">
    <property type="entry name" value="LGT"/>
    <property type="match status" value="1"/>
</dbReference>
<dbReference type="Proteomes" id="UP000256779">
    <property type="component" value="Unassembled WGS sequence"/>
</dbReference>
<reference evidence="8 9" key="1">
    <citation type="submission" date="2018-07" db="EMBL/GenBank/DDBJ databases">
        <title>Genomic Encyclopedia of Type Strains, Phase IV (KMG-IV): sequencing the most valuable type-strain genomes for metagenomic binning, comparative biology and taxonomic classification.</title>
        <authorList>
            <person name="Goeker M."/>
        </authorList>
    </citation>
    <scope>NUCLEOTIDE SEQUENCE [LARGE SCALE GENOMIC DNA]</scope>
    <source>
        <strain evidence="8 9">DSM 4134</strain>
    </source>
</reference>